<dbReference type="Pfam" id="PF14134">
    <property type="entry name" value="DUF4301"/>
    <property type="match status" value="1"/>
</dbReference>
<accession>A0A9D9IID6</accession>
<dbReference type="AlphaFoldDB" id="A0A9D9IID6"/>
<evidence type="ECO:0000313" key="3">
    <source>
        <dbReference type="Proteomes" id="UP000823604"/>
    </source>
</evidence>
<proteinExistence type="predicted"/>
<name>A0A9D9IID6_9BACT</name>
<reference evidence="2" key="1">
    <citation type="submission" date="2020-10" db="EMBL/GenBank/DDBJ databases">
        <authorList>
            <person name="Gilroy R."/>
        </authorList>
    </citation>
    <scope>NUCLEOTIDE SEQUENCE</scope>
    <source>
        <strain evidence="2">B1-8020</strain>
    </source>
</reference>
<dbReference type="Proteomes" id="UP000823604">
    <property type="component" value="Unassembled WGS sequence"/>
</dbReference>
<reference evidence="2" key="2">
    <citation type="journal article" date="2021" name="PeerJ">
        <title>Extensive microbial diversity within the chicken gut microbiome revealed by metagenomics and culture.</title>
        <authorList>
            <person name="Gilroy R."/>
            <person name="Ravi A."/>
            <person name="Getino M."/>
            <person name="Pursley I."/>
            <person name="Horton D.L."/>
            <person name="Alikhan N.F."/>
            <person name="Baker D."/>
            <person name="Gharbi K."/>
            <person name="Hall N."/>
            <person name="Watson M."/>
            <person name="Adriaenssens E.M."/>
            <person name="Foster-Nyarko E."/>
            <person name="Jarju S."/>
            <person name="Secka A."/>
            <person name="Antonio M."/>
            <person name="Oren A."/>
            <person name="Chaudhuri R.R."/>
            <person name="La Ragione R."/>
            <person name="Hildebrand F."/>
            <person name="Pallen M.J."/>
        </authorList>
    </citation>
    <scope>NUCLEOTIDE SEQUENCE</scope>
    <source>
        <strain evidence="2">B1-8020</strain>
    </source>
</reference>
<dbReference type="InterPro" id="IPR025393">
    <property type="entry name" value="DUF4301"/>
</dbReference>
<evidence type="ECO:0000259" key="1">
    <source>
        <dbReference type="Pfam" id="PF14134"/>
    </source>
</evidence>
<dbReference type="InterPro" id="IPR029044">
    <property type="entry name" value="Nucleotide-diphossugar_trans"/>
</dbReference>
<protein>
    <submittedName>
        <fullName evidence="2">DUF4301 family protein</fullName>
    </submittedName>
</protein>
<organism evidence="2 3">
    <name type="scientific">Candidatus Merdivivens pullicola</name>
    <dbReference type="NCBI Taxonomy" id="2840872"/>
    <lineage>
        <taxon>Bacteria</taxon>
        <taxon>Pseudomonadati</taxon>
        <taxon>Bacteroidota</taxon>
        <taxon>Bacteroidia</taxon>
        <taxon>Bacteroidales</taxon>
        <taxon>Muribaculaceae</taxon>
        <taxon>Muribaculaceae incertae sedis</taxon>
        <taxon>Candidatus Merdivivens</taxon>
    </lineage>
</organism>
<comment type="caution">
    <text evidence="2">The sequence shown here is derived from an EMBL/GenBank/DDBJ whole genome shotgun (WGS) entry which is preliminary data.</text>
</comment>
<sequence length="503" mass="56215">MFDKKDTDLMASKGIRPEMVENQLEAFRKGFPRLKIVAPATPSKGIKVLSEEEIEKSLEAYAGASVAGKRKFVPASGAASRMFKDLFSGLDRLRAGETLPEDSPAAVFVSKIERFAFYDSELFPGRRADETEGAYMSRILETVLLPCGGKGLGYGSKPKGVLKFHRYADGSRTPFEEHLVEAQDYMRNDDGTANLTVTISPEHEGLFRDLLASVKGKYEEKYCCRYNVDFTYQEKFTDTIAVDMDNRPFRTDEGSLLFRPGGHGALIYNLNKIDDEFVSIKNIDNVAIERFLPQTSLYKKVLLGQLVSLRDRIYGYLKALDRGEDLDALLPEIVSFFSDCLCVEIPQAISRDDLPAYLRKKLNRPIRVCGMVRNQGEPGGGPFIIREKDGSTSLQILENDQIDRGNPDSAAALAASTHFNPVDLACCIRDYKGAKFDLLEYVDADTAFISRKSHQGRELKALELPGLWNGSMSDWNTLFVEVPLITFNPVKVALDLLRLEHLG</sequence>
<dbReference type="SUPFAM" id="SSF53448">
    <property type="entry name" value="Nucleotide-diphospho-sugar transferases"/>
    <property type="match status" value="1"/>
</dbReference>
<gene>
    <name evidence="2" type="ORF">IAB81_00775</name>
</gene>
<dbReference type="EMBL" id="JADIMA010000008">
    <property type="protein sequence ID" value="MBO8472151.1"/>
    <property type="molecule type" value="Genomic_DNA"/>
</dbReference>
<feature type="domain" description="DUF4301" evidence="1">
    <location>
        <begin position="4"/>
        <end position="501"/>
    </location>
</feature>
<evidence type="ECO:0000313" key="2">
    <source>
        <dbReference type="EMBL" id="MBO8472151.1"/>
    </source>
</evidence>